<dbReference type="PIRSF" id="PIRSF000429">
    <property type="entry name" value="Ac-CoA_Ac_transf"/>
    <property type="match status" value="1"/>
</dbReference>
<dbReference type="GO" id="GO:0005777">
    <property type="term" value="C:peroxisome"/>
    <property type="evidence" value="ECO:0007669"/>
    <property type="project" value="TreeGrafter"/>
</dbReference>
<sequence>MSSPTQRIGHISGHLQRTAGPYVSDAVSTLLSKNPKDVVFTLALRTPLTKARKGYLKDTPLEGLLVPTLKGVVERSNLDPKLVEEIVLGNVLHKDAAFITRAAGLAAGFPATTAISIVSRWCSSGLLAVEAVAQKVASGSIDIGVAVGAESMSTNPDTGAPKFPDEFLGKPTIRDLTELMPWTSENVARDFGISRQRQDEYAAASYQKAEAAQKSGRTAEEILPITTTWKDPKTGVTKTVTADRDDGVRPGTTVEGLAKIRSAFPQWPPATTTGGNASQITDGAAAVLIMRREVAERLQQPILGKFVLSTVVGLEPRIMGIGPSIAIPKLLGKLGISKDEVDIFEINEAFASMLVYCTETLGIDPRRLNPRGGAIAFGHPLGCTGARQIVTALSELKSTGGKIAVTSMCVGTGMGMASLIVSEQ</sequence>
<dbReference type="Gene3D" id="3.40.47.10">
    <property type="match status" value="2"/>
</dbReference>
<dbReference type="PROSITE" id="PS00099">
    <property type="entry name" value="THIOLASE_3"/>
    <property type="match status" value="1"/>
</dbReference>
<dbReference type="GO" id="GO:0010124">
    <property type="term" value="P:phenylacetate catabolic process"/>
    <property type="evidence" value="ECO:0007669"/>
    <property type="project" value="TreeGrafter"/>
</dbReference>
<dbReference type="Pfam" id="PF02803">
    <property type="entry name" value="Thiolase_C"/>
    <property type="match status" value="1"/>
</dbReference>
<dbReference type="InterPro" id="IPR002155">
    <property type="entry name" value="Thiolase"/>
</dbReference>
<feature type="active site" description="Acyl-thioester intermediate" evidence="9">
    <location>
        <position position="122"/>
    </location>
</feature>
<keyword evidence="5" id="KW-0630">Potassium</keyword>
<evidence type="ECO:0000256" key="2">
    <source>
        <dbReference type="ARBA" id="ARBA00004872"/>
    </source>
</evidence>
<dbReference type="NCBIfam" id="TIGR01930">
    <property type="entry name" value="AcCoA-C-Actrans"/>
    <property type="match status" value="1"/>
</dbReference>
<dbReference type="EMBL" id="JADCTT010000008">
    <property type="protein sequence ID" value="KAF9748731.1"/>
    <property type="molecule type" value="Genomic_DNA"/>
</dbReference>
<dbReference type="InterPro" id="IPR016039">
    <property type="entry name" value="Thiolase-like"/>
</dbReference>
<gene>
    <name evidence="13" type="ORF">IM811_016526</name>
</gene>
<dbReference type="Proteomes" id="UP000616885">
    <property type="component" value="Unassembled WGS sequence"/>
</dbReference>
<dbReference type="PROSITE" id="PS00098">
    <property type="entry name" value="THIOLASE_1"/>
    <property type="match status" value="1"/>
</dbReference>
<evidence type="ECO:0000313" key="14">
    <source>
        <dbReference type="Proteomes" id="UP000616885"/>
    </source>
</evidence>
<dbReference type="PANTHER" id="PTHR43853">
    <property type="entry name" value="3-KETOACYL-COA THIOLASE, PEROXISOMAL"/>
    <property type="match status" value="1"/>
</dbReference>
<dbReference type="InterPro" id="IPR020615">
    <property type="entry name" value="Thiolase_acyl_enz_int_AS"/>
</dbReference>
<evidence type="ECO:0000256" key="1">
    <source>
        <dbReference type="ARBA" id="ARBA00001958"/>
    </source>
</evidence>
<feature type="active site" description="Proton acceptor" evidence="9">
    <location>
        <position position="379"/>
    </location>
</feature>
<feature type="domain" description="Thiolase N-terminal" evidence="11">
    <location>
        <begin position="39"/>
        <end position="292"/>
    </location>
</feature>
<feature type="domain" description="Thiolase C-terminal" evidence="12">
    <location>
        <begin position="302"/>
        <end position="420"/>
    </location>
</feature>
<dbReference type="GO" id="GO:0006635">
    <property type="term" value="P:fatty acid beta-oxidation"/>
    <property type="evidence" value="ECO:0007669"/>
    <property type="project" value="TreeGrafter"/>
</dbReference>
<comment type="caution">
    <text evidence="13">The sequence shown here is derived from an EMBL/GenBank/DDBJ whole genome shotgun (WGS) entry which is preliminary data.</text>
</comment>
<evidence type="ECO:0000313" key="13">
    <source>
        <dbReference type="EMBL" id="KAF9748731.1"/>
    </source>
</evidence>
<dbReference type="InterPro" id="IPR020617">
    <property type="entry name" value="Thiolase_C"/>
</dbReference>
<comment type="pathway">
    <text evidence="2">Lipid metabolism; fatty acid metabolism.</text>
</comment>
<comment type="similarity">
    <text evidence="3 10">Belongs to the thiolase-like superfamily. Thiolase family.</text>
</comment>
<evidence type="ECO:0000256" key="8">
    <source>
        <dbReference type="ARBA" id="ARBA00047605"/>
    </source>
</evidence>
<proteinExistence type="inferred from homology"/>
<dbReference type="InterPro" id="IPR020610">
    <property type="entry name" value="Thiolase_AS"/>
</dbReference>
<dbReference type="AlphaFoldDB" id="A0A8H7KFT4"/>
<reference evidence="13" key="1">
    <citation type="submission" date="2020-10" db="EMBL/GenBank/DDBJ databases">
        <title>High-Quality Genome Resource of Clonostachys rosea strain S41 by Oxford Nanopore Long-Read Sequencing.</title>
        <authorList>
            <person name="Wang H."/>
        </authorList>
    </citation>
    <scope>NUCLEOTIDE SEQUENCE</scope>
    <source>
        <strain evidence="13">S41</strain>
    </source>
</reference>
<protein>
    <recommendedName>
        <fullName evidence="7">acetyl-CoA C-acyltransferase</fullName>
        <ecNumber evidence="7">2.3.1.16</ecNumber>
    </recommendedName>
</protein>
<dbReference type="EC" id="2.3.1.16" evidence="7"/>
<comment type="cofactor">
    <cofactor evidence="1">
        <name>K(+)</name>
        <dbReference type="ChEBI" id="CHEBI:29103"/>
    </cofactor>
</comment>
<dbReference type="GO" id="GO:0003988">
    <property type="term" value="F:acetyl-CoA C-acyltransferase activity"/>
    <property type="evidence" value="ECO:0007669"/>
    <property type="project" value="UniProtKB-EC"/>
</dbReference>
<organism evidence="13 14">
    <name type="scientific">Bionectria ochroleuca</name>
    <name type="common">Gliocladium roseum</name>
    <dbReference type="NCBI Taxonomy" id="29856"/>
    <lineage>
        <taxon>Eukaryota</taxon>
        <taxon>Fungi</taxon>
        <taxon>Dikarya</taxon>
        <taxon>Ascomycota</taxon>
        <taxon>Pezizomycotina</taxon>
        <taxon>Sordariomycetes</taxon>
        <taxon>Hypocreomycetidae</taxon>
        <taxon>Hypocreales</taxon>
        <taxon>Bionectriaceae</taxon>
        <taxon>Clonostachys</taxon>
    </lineage>
</organism>
<keyword evidence="6 10" id="KW-0012">Acyltransferase</keyword>
<evidence type="ECO:0000256" key="9">
    <source>
        <dbReference type="PIRSR" id="PIRSR000429-1"/>
    </source>
</evidence>
<evidence type="ECO:0000256" key="4">
    <source>
        <dbReference type="ARBA" id="ARBA00022679"/>
    </source>
</evidence>
<dbReference type="InterPro" id="IPR050215">
    <property type="entry name" value="Thiolase-like_sf_Thiolase"/>
</dbReference>
<dbReference type="PANTHER" id="PTHR43853:SF12">
    <property type="entry name" value="ACETYL-COA C-ACETYLTRANSFERASE"/>
    <property type="match status" value="1"/>
</dbReference>
<feature type="active site" description="Proton acceptor" evidence="9">
    <location>
        <position position="409"/>
    </location>
</feature>
<evidence type="ECO:0000256" key="6">
    <source>
        <dbReference type="ARBA" id="ARBA00023315"/>
    </source>
</evidence>
<dbReference type="Pfam" id="PF00108">
    <property type="entry name" value="Thiolase_N"/>
    <property type="match status" value="1"/>
</dbReference>
<evidence type="ECO:0000256" key="7">
    <source>
        <dbReference type="ARBA" id="ARBA00024073"/>
    </source>
</evidence>
<evidence type="ECO:0000256" key="3">
    <source>
        <dbReference type="ARBA" id="ARBA00010982"/>
    </source>
</evidence>
<dbReference type="InterPro" id="IPR020616">
    <property type="entry name" value="Thiolase_N"/>
</dbReference>
<dbReference type="SUPFAM" id="SSF53901">
    <property type="entry name" value="Thiolase-like"/>
    <property type="match status" value="2"/>
</dbReference>
<dbReference type="PROSITE" id="PS00737">
    <property type="entry name" value="THIOLASE_2"/>
    <property type="match status" value="1"/>
</dbReference>
<evidence type="ECO:0000259" key="12">
    <source>
        <dbReference type="Pfam" id="PF02803"/>
    </source>
</evidence>
<comment type="catalytic activity">
    <reaction evidence="8">
        <text>an acyl-CoA + acetyl-CoA = a 3-oxoacyl-CoA + CoA</text>
        <dbReference type="Rhea" id="RHEA:21564"/>
        <dbReference type="ChEBI" id="CHEBI:57287"/>
        <dbReference type="ChEBI" id="CHEBI:57288"/>
        <dbReference type="ChEBI" id="CHEBI:58342"/>
        <dbReference type="ChEBI" id="CHEBI:90726"/>
        <dbReference type="EC" id="2.3.1.16"/>
    </reaction>
</comment>
<evidence type="ECO:0000259" key="11">
    <source>
        <dbReference type="Pfam" id="PF00108"/>
    </source>
</evidence>
<keyword evidence="4 10" id="KW-0808">Transferase</keyword>
<dbReference type="InterPro" id="IPR020613">
    <property type="entry name" value="Thiolase_CS"/>
</dbReference>
<evidence type="ECO:0000256" key="5">
    <source>
        <dbReference type="ARBA" id="ARBA00022958"/>
    </source>
</evidence>
<name>A0A8H7KFT4_BIOOC</name>
<dbReference type="CDD" id="cd00751">
    <property type="entry name" value="thiolase"/>
    <property type="match status" value="1"/>
</dbReference>
<accession>A0A8H7KFT4</accession>
<evidence type="ECO:0000256" key="10">
    <source>
        <dbReference type="RuleBase" id="RU003557"/>
    </source>
</evidence>